<keyword evidence="5" id="KW-0863">Zinc-finger</keyword>
<sequence>MLRESEVSTIEMFHSVHAMSNLNLRTPTRLNCGMIIPGFDTTKSALDPSSTLSYGGLPTPPQSADESRRPSLQYLTLMDPPFSASSSSFAYSHPNTPVHAINSQGHPLMSAYTENVEARLEPGSASSSTRRGDSFRGATLQTPFALQPSPIDAGYSQPPHHHDDSYGFELGVDMSATEGWRPPQQMLNGYETQPTFLGSALFPSSHSLVPDSHPVQLPHGHSPSSLHHQYDSTFHGYGATPLYTHAPQVVVPSQLSPQDAFPQHDWSEYPDAPPHSAVSASSFGSSAQGYLEYDMVDPPSPAEAYFAHSEDEDYMMIKPERMATPSKCHSSRWSTMTNSACSSGRSKRRPSRKLRNGAKGVAWHSHVSSDFGCLVQYEGRGFHVNDDGSIKVERATSKKPHKCHHVSADGKECARRFERSEHLKRHMGMHSDERKYFCPLKGCHKNIQRPDNAADHFKTHLRPKTKGKRNEHFEWHVLQAAIRSEYNDSKSANKLLTNLQRWVDSGMPEAPGSRRT</sequence>
<evidence type="ECO:0000313" key="8">
    <source>
        <dbReference type="EMBL" id="KAK3057537.1"/>
    </source>
</evidence>
<protein>
    <recommendedName>
        <fullName evidence="7">C2H2-type domain-containing protein</fullName>
    </recommendedName>
</protein>
<evidence type="ECO:0000256" key="4">
    <source>
        <dbReference type="ARBA" id="ARBA00023242"/>
    </source>
</evidence>
<feature type="compositionally biased region" description="Basic residues" evidence="6">
    <location>
        <begin position="345"/>
        <end position="355"/>
    </location>
</feature>
<dbReference type="Gene3D" id="3.30.160.60">
    <property type="entry name" value="Classic Zinc Finger"/>
    <property type="match status" value="1"/>
</dbReference>
<evidence type="ECO:0000256" key="6">
    <source>
        <dbReference type="SAM" id="MobiDB-lite"/>
    </source>
</evidence>
<dbReference type="EMBL" id="JAWDJX010000003">
    <property type="protein sequence ID" value="KAK3057537.1"/>
    <property type="molecule type" value="Genomic_DNA"/>
</dbReference>
<evidence type="ECO:0000256" key="3">
    <source>
        <dbReference type="ARBA" id="ARBA00023163"/>
    </source>
</evidence>
<evidence type="ECO:0000256" key="2">
    <source>
        <dbReference type="ARBA" id="ARBA00023015"/>
    </source>
</evidence>
<dbReference type="AlphaFoldDB" id="A0AAJ0GH95"/>
<gene>
    <name evidence="8" type="ORF">LTR09_001721</name>
</gene>
<feature type="compositionally biased region" description="Polar residues" evidence="6">
    <location>
        <begin position="327"/>
        <end position="341"/>
    </location>
</feature>
<dbReference type="SUPFAM" id="SSF57667">
    <property type="entry name" value="beta-beta-alpha zinc fingers"/>
    <property type="match status" value="1"/>
</dbReference>
<dbReference type="PANTHER" id="PTHR47427:SF1">
    <property type="entry name" value="PROTEIN STE12"/>
    <property type="match status" value="1"/>
</dbReference>
<comment type="subcellular location">
    <subcellularLocation>
        <location evidence="1">Nucleus</location>
    </subcellularLocation>
</comment>
<organism evidence="8 9">
    <name type="scientific">Extremus antarcticus</name>
    <dbReference type="NCBI Taxonomy" id="702011"/>
    <lineage>
        <taxon>Eukaryota</taxon>
        <taxon>Fungi</taxon>
        <taxon>Dikarya</taxon>
        <taxon>Ascomycota</taxon>
        <taxon>Pezizomycotina</taxon>
        <taxon>Dothideomycetes</taxon>
        <taxon>Dothideomycetidae</taxon>
        <taxon>Mycosphaerellales</taxon>
        <taxon>Extremaceae</taxon>
        <taxon>Extremus</taxon>
    </lineage>
</organism>
<proteinExistence type="predicted"/>
<evidence type="ECO:0000256" key="1">
    <source>
        <dbReference type="ARBA" id="ARBA00004123"/>
    </source>
</evidence>
<feature type="region of interest" description="Disordered" evidence="6">
    <location>
        <begin position="326"/>
        <end position="355"/>
    </location>
</feature>
<dbReference type="PROSITE" id="PS50157">
    <property type="entry name" value="ZINC_FINGER_C2H2_2"/>
    <property type="match status" value="1"/>
</dbReference>
<name>A0AAJ0GH95_9PEZI</name>
<keyword evidence="2" id="KW-0805">Transcription regulation</keyword>
<reference evidence="8" key="1">
    <citation type="submission" date="2023-04" db="EMBL/GenBank/DDBJ databases">
        <title>Black Yeasts Isolated from many extreme environments.</title>
        <authorList>
            <person name="Coleine C."/>
            <person name="Stajich J.E."/>
            <person name="Selbmann L."/>
        </authorList>
    </citation>
    <scope>NUCLEOTIDE SEQUENCE</scope>
    <source>
        <strain evidence="8">CCFEE 5312</strain>
    </source>
</reference>
<evidence type="ECO:0000259" key="7">
    <source>
        <dbReference type="PROSITE" id="PS50157"/>
    </source>
</evidence>
<keyword evidence="3" id="KW-0804">Transcription</keyword>
<dbReference type="PANTHER" id="PTHR47427">
    <property type="entry name" value="PROTEIN STE12"/>
    <property type="match status" value="1"/>
</dbReference>
<dbReference type="GO" id="GO:1990526">
    <property type="term" value="C:Ste12p-Dig1p-Dig2p complex"/>
    <property type="evidence" value="ECO:0007669"/>
    <property type="project" value="TreeGrafter"/>
</dbReference>
<evidence type="ECO:0000256" key="5">
    <source>
        <dbReference type="PROSITE-ProRule" id="PRU00042"/>
    </source>
</evidence>
<dbReference type="GO" id="GO:0008270">
    <property type="term" value="F:zinc ion binding"/>
    <property type="evidence" value="ECO:0007669"/>
    <property type="project" value="UniProtKB-KW"/>
</dbReference>
<dbReference type="InterPro" id="IPR036236">
    <property type="entry name" value="Znf_C2H2_sf"/>
</dbReference>
<dbReference type="GO" id="GO:1990527">
    <property type="term" value="C:Tec1p-Ste12p-Dig1p complex"/>
    <property type="evidence" value="ECO:0007669"/>
    <property type="project" value="TreeGrafter"/>
</dbReference>
<dbReference type="Proteomes" id="UP001271007">
    <property type="component" value="Unassembled WGS sequence"/>
</dbReference>
<keyword evidence="4" id="KW-0539">Nucleus</keyword>
<dbReference type="InterPro" id="IPR052127">
    <property type="entry name" value="STE12_transcription_factor"/>
</dbReference>
<dbReference type="GO" id="GO:0005634">
    <property type="term" value="C:nucleus"/>
    <property type="evidence" value="ECO:0007669"/>
    <property type="project" value="UniProtKB-SubCell"/>
</dbReference>
<keyword evidence="9" id="KW-1185">Reference proteome</keyword>
<feature type="domain" description="C2H2-type" evidence="7">
    <location>
        <begin position="401"/>
        <end position="435"/>
    </location>
</feature>
<dbReference type="InterPro" id="IPR013087">
    <property type="entry name" value="Znf_C2H2_type"/>
</dbReference>
<accession>A0AAJ0GH95</accession>
<keyword evidence="5" id="KW-0479">Metal-binding</keyword>
<evidence type="ECO:0000313" key="9">
    <source>
        <dbReference type="Proteomes" id="UP001271007"/>
    </source>
</evidence>
<dbReference type="GO" id="GO:0003700">
    <property type="term" value="F:DNA-binding transcription factor activity"/>
    <property type="evidence" value="ECO:0007669"/>
    <property type="project" value="TreeGrafter"/>
</dbReference>
<comment type="caution">
    <text evidence="8">The sequence shown here is derived from an EMBL/GenBank/DDBJ whole genome shotgun (WGS) entry which is preliminary data.</text>
</comment>
<dbReference type="PROSITE" id="PS00028">
    <property type="entry name" value="ZINC_FINGER_C2H2_1"/>
    <property type="match status" value="1"/>
</dbReference>
<keyword evidence="5" id="KW-0862">Zinc</keyword>